<evidence type="ECO:0000256" key="1">
    <source>
        <dbReference type="ARBA" id="ARBA00003534"/>
    </source>
</evidence>
<accession>A0A0K9NPP0</accession>
<evidence type="ECO:0000256" key="2">
    <source>
        <dbReference type="ARBA" id="ARBA00004191"/>
    </source>
</evidence>
<dbReference type="EMBL" id="LFYR01001978">
    <property type="protein sequence ID" value="KMZ58047.1"/>
    <property type="molecule type" value="Genomic_DNA"/>
</dbReference>
<dbReference type="STRING" id="29655.A0A0K9NPP0"/>
<dbReference type="EC" id="3.1.1.-" evidence="5"/>
<organism evidence="6 7">
    <name type="scientific">Zostera marina</name>
    <name type="common">Eelgrass</name>
    <dbReference type="NCBI Taxonomy" id="29655"/>
    <lineage>
        <taxon>Eukaryota</taxon>
        <taxon>Viridiplantae</taxon>
        <taxon>Streptophyta</taxon>
        <taxon>Embryophyta</taxon>
        <taxon>Tracheophyta</taxon>
        <taxon>Spermatophyta</taxon>
        <taxon>Magnoliopsida</taxon>
        <taxon>Liliopsida</taxon>
        <taxon>Zosteraceae</taxon>
        <taxon>Zostera</taxon>
    </lineage>
</organism>
<comment type="similarity">
    <text evidence="3 5">Belongs to the pectinacetylesterase family.</text>
</comment>
<keyword evidence="5" id="KW-0964">Secreted</keyword>
<evidence type="ECO:0000256" key="5">
    <source>
        <dbReference type="RuleBase" id="RU363114"/>
    </source>
</evidence>
<keyword evidence="4 5" id="KW-0134">Cell wall</keyword>
<evidence type="ECO:0000313" key="7">
    <source>
        <dbReference type="Proteomes" id="UP000036987"/>
    </source>
</evidence>
<sequence length="54" mass="5962">METIVGGEAGKDRAREEEAVCLDGSLPAYHLHRGYGAGANNWVIHLEMRFNFDG</sequence>
<dbReference type="GO" id="GO:0016787">
    <property type="term" value="F:hydrolase activity"/>
    <property type="evidence" value="ECO:0007669"/>
    <property type="project" value="UniProtKB-KW"/>
</dbReference>
<dbReference type="PANTHER" id="PTHR21562">
    <property type="entry name" value="NOTUM-RELATED"/>
    <property type="match status" value="1"/>
</dbReference>
<dbReference type="Proteomes" id="UP000036987">
    <property type="component" value="Unassembled WGS sequence"/>
</dbReference>
<keyword evidence="5" id="KW-0961">Cell wall biogenesis/degradation</keyword>
<comment type="caution">
    <text evidence="6">The sequence shown here is derived from an EMBL/GenBank/DDBJ whole genome shotgun (WGS) entry which is preliminary data.</text>
</comment>
<dbReference type="OrthoDB" id="1703246at2759"/>
<proteinExistence type="inferred from homology"/>
<dbReference type="AlphaFoldDB" id="A0A0K9NPP0"/>
<evidence type="ECO:0000256" key="4">
    <source>
        <dbReference type="ARBA" id="ARBA00022512"/>
    </source>
</evidence>
<evidence type="ECO:0000313" key="6">
    <source>
        <dbReference type="EMBL" id="KMZ58047.1"/>
    </source>
</evidence>
<dbReference type="GO" id="GO:0071555">
    <property type="term" value="P:cell wall organization"/>
    <property type="evidence" value="ECO:0007669"/>
    <property type="project" value="UniProtKB-KW"/>
</dbReference>
<keyword evidence="5" id="KW-0378">Hydrolase</keyword>
<dbReference type="PANTHER" id="PTHR21562:SF5">
    <property type="entry name" value="PECTIN ACETYLESTERASE 12"/>
    <property type="match status" value="1"/>
</dbReference>
<protein>
    <recommendedName>
        <fullName evidence="5">Pectin acetylesterase</fullName>
        <ecNumber evidence="5">3.1.1.-</ecNumber>
    </recommendedName>
</protein>
<keyword evidence="7" id="KW-1185">Reference proteome</keyword>
<comment type="function">
    <text evidence="1 5">Hydrolyzes acetyl esters in homogalacturonan regions of pectin. In type I primary cell wall, galacturonic acid residues of pectin can be acetylated at the O-2 and O-3 positions. Decreasing the degree of acetylation of pectin gels in vitro alters their physical properties.</text>
</comment>
<name>A0A0K9NPP0_ZOSMR</name>
<dbReference type="Pfam" id="PF03283">
    <property type="entry name" value="PAE"/>
    <property type="match status" value="1"/>
</dbReference>
<dbReference type="InterPro" id="IPR004963">
    <property type="entry name" value="PAE/NOTUM"/>
</dbReference>
<gene>
    <name evidence="6" type="ORF">ZOSMA_7G00760</name>
</gene>
<evidence type="ECO:0000256" key="3">
    <source>
        <dbReference type="ARBA" id="ARBA00005784"/>
    </source>
</evidence>
<reference evidence="7" key="1">
    <citation type="journal article" date="2016" name="Nature">
        <title>The genome of the seagrass Zostera marina reveals angiosperm adaptation to the sea.</title>
        <authorList>
            <person name="Olsen J.L."/>
            <person name="Rouze P."/>
            <person name="Verhelst B."/>
            <person name="Lin Y.-C."/>
            <person name="Bayer T."/>
            <person name="Collen J."/>
            <person name="Dattolo E."/>
            <person name="De Paoli E."/>
            <person name="Dittami S."/>
            <person name="Maumus F."/>
            <person name="Michel G."/>
            <person name="Kersting A."/>
            <person name="Lauritano C."/>
            <person name="Lohaus R."/>
            <person name="Toepel M."/>
            <person name="Tonon T."/>
            <person name="Vanneste K."/>
            <person name="Amirebrahimi M."/>
            <person name="Brakel J."/>
            <person name="Bostroem C."/>
            <person name="Chovatia M."/>
            <person name="Grimwood J."/>
            <person name="Jenkins J.W."/>
            <person name="Jueterbock A."/>
            <person name="Mraz A."/>
            <person name="Stam W.T."/>
            <person name="Tice H."/>
            <person name="Bornberg-Bauer E."/>
            <person name="Green P.J."/>
            <person name="Pearson G.A."/>
            <person name="Procaccini G."/>
            <person name="Duarte C.M."/>
            <person name="Schmutz J."/>
            <person name="Reusch T.B.H."/>
            <person name="Van de Peer Y."/>
        </authorList>
    </citation>
    <scope>NUCLEOTIDE SEQUENCE [LARGE SCALE GENOMIC DNA]</scope>
    <source>
        <strain evidence="7">cv. Finnish</strain>
    </source>
</reference>
<comment type="subcellular location">
    <subcellularLocation>
        <location evidence="2 5">Secreted</location>
        <location evidence="2 5">Cell wall</location>
    </subcellularLocation>
</comment>